<dbReference type="Pfam" id="PF10440">
    <property type="entry name" value="WIYLD"/>
    <property type="match status" value="1"/>
</dbReference>
<dbReference type="InterPro" id="IPR000218">
    <property type="entry name" value="Ribosomal_uL14"/>
</dbReference>
<dbReference type="EMBL" id="JBBPBM010000010">
    <property type="protein sequence ID" value="KAK8565254.1"/>
    <property type="molecule type" value="Genomic_DNA"/>
</dbReference>
<feature type="domain" description="SET" evidence="7">
    <location>
        <begin position="636"/>
        <end position="765"/>
    </location>
</feature>
<evidence type="ECO:0000256" key="4">
    <source>
        <dbReference type="ARBA" id="ARBA00022980"/>
    </source>
</evidence>
<dbReference type="InterPro" id="IPR018848">
    <property type="entry name" value="WIYLD_domain"/>
</dbReference>
<dbReference type="InterPro" id="IPR019972">
    <property type="entry name" value="Ribosomal_uL14_CS"/>
</dbReference>
<dbReference type="InterPro" id="IPR036853">
    <property type="entry name" value="Ribosomal_uL14_sf"/>
</dbReference>
<dbReference type="PANTHER" id="PTHR46450:SF1">
    <property type="entry name" value="INACTIVE HISTONE-LYSINE N-METHYLTRANSFERASE SUVR1-RELATED"/>
    <property type="match status" value="1"/>
</dbReference>
<dbReference type="Gene3D" id="2.40.150.20">
    <property type="entry name" value="Ribosomal protein L14"/>
    <property type="match status" value="1"/>
</dbReference>
<evidence type="ECO:0000259" key="7">
    <source>
        <dbReference type="PROSITE" id="PS50280"/>
    </source>
</evidence>
<dbReference type="Gene3D" id="2.170.270.10">
    <property type="entry name" value="SET domain"/>
    <property type="match status" value="1"/>
</dbReference>
<sequence length="987" mass="109917">MAPNPRIVQAFRAMREMGIREEKVKPVLKRLLNLYDKNWELIESENYRVLADAIFDDEDSNVPEPKTDKKCIQDDEVEDEGSVLDEPVRPLKRLRKLGQTSLQQQSLQCNVERTEFLPVSPLPDSPVPVSPHHGGRTDSSGLVSSHPAFAAPVSPHHVGQNKGEHTIEPRPLAMVGRYEPNSHSSKMHFSIKGKEPMSPYVASDGKGPQRVSLSLRINDLEPEPGIIPKKRVADTHALIIPKEEPFSDEMPQDEVPIAVIHPDSSSRRDLAIMEFSTGKSNWQEPPESLLADEVAGADASASPSERHTNCELATVPVETASCVEIASSPLGEVKISVSYNNSALGSQNFQLPTIDELRELMEQRCLQSYKIIDPNFDLFSVLNDMCQCISELATNSSNQSQEGDVMPALDVLKISPARDALDSESKMENGYMLARLSNGSFNVHHSSNGCVDVVGEKELLVLPQHELTLNELRWLHDASDITKGEEKVEISWVNETNKDFPPPFQYISENLVFQNAHVTFSLYGIGDESCCPTCFGDCLLSDQPCGCACQAGRKFAYSSAGVVEEDFLEECISMIRDPQHQYLLYCTECPVERSKKGDFPEPCKGHLKRKVIKECWSKCGCNKQCGNRMVQRGVNYKLQVFLTPDEKGWGLRTLEKLPKGAFVCEFVGEILTISEFYARDAKKHTCPILLDAYWGLKGVSKDEEALCLDATCYGNVARFINHRCLDANLIEIPVEVETPDLHYYHLAFFTTREIHALEELTWDYGIDFDDLDHPVKAFQCRCGSKFCRNMKRSTRLCKQLQGLNWNQTLWTMSAIDIHMLFCMAKLHLCSPLTFVCANGGAEKGRSKMSKRGRGGSAGNKFRMSLGLPVAATVNCADNTGAKNLYIISVKGIKGRLNRLPSACVGDMVMATVKKGKPDLRKKVLPAVIVRQRKPWRRKDGVYMYFEDNAGVIVNPKGEMKGSAITGPIGKECADLWPRIASAANAIV</sequence>
<dbReference type="PROSITE" id="PS51580">
    <property type="entry name" value="SAM_MT43_3"/>
    <property type="match status" value="1"/>
</dbReference>
<keyword evidence="3" id="KW-0158">Chromosome</keyword>
<reference evidence="8 9" key="1">
    <citation type="journal article" date="2024" name="G3 (Bethesda)">
        <title>Genome assembly of Hibiscus sabdariffa L. provides insights into metabolisms of medicinal natural products.</title>
        <authorList>
            <person name="Kim T."/>
        </authorList>
    </citation>
    <scope>NUCLEOTIDE SEQUENCE [LARGE SCALE GENOMIC DNA]</scope>
    <source>
        <strain evidence="8">TK-2024</strain>
        <tissue evidence="8">Old leaves</tissue>
    </source>
</reference>
<dbReference type="SUPFAM" id="SSF50193">
    <property type="entry name" value="Ribosomal protein L14"/>
    <property type="match status" value="1"/>
</dbReference>
<dbReference type="InterPro" id="IPR046341">
    <property type="entry name" value="SET_dom_sf"/>
</dbReference>
<dbReference type="Pfam" id="PF05033">
    <property type="entry name" value="Pre-SET"/>
    <property type="match status" value="1"/>
</dbReference>
<keyword evidence="9" id="KW-1185">Reference proteome</keyword>
<dbReference type="HAMAP" id="MF_01367">
    <property type="entry name" value="Ribosomal_uL14"/>
    <property type="match status" value="1"/>
</dbReference>
<evidence type="ECO:0000256" key="3">
    <source>
        <dbReference type="ARBA" id="ARBA00022454"/>
    </source>
</evidence>
<dbReference type="SMART" id="SM00317">
    <property type="entry name" value="SET"/>
    <property type="match status" value="1"/>
</dbReference>
<dbReference type="InterPro" id="IPR007728">
    <property type="entry name" value="Pre-SET_dom"/>
</dbReference>
<keyword evidence="5" id="KW-0687">Ribonucleoprotein</keyword>
<gene>
    <name evidence="8" type="ORF">V6N12_058822</name>
</gene>
<organism evidence="8 9">
    <name type="scientific">Hibiscus sabdariffa</name>
    <name type="common">roselle</name>
    <dbReference type="NCBI Taxonomy" id="183260"/>
    <lineage>
        <taxon>Eukaryota</taxon>
        <taxon>Viridiplantae</taxon>
        <taxon>Streptophyta</taxon>
        <taxon>Embryophyta</taxon>
        <taxon>Tracheophyta</taxon>
        <taxon>Spermatophyta</taxon>
        <taxon>Magnoliopsida</taxon>
        <taxon>eudicotyledons</taxon>
        <taxon>Gunneridae</taxon>
        <taxon>Pentapetalae</taxon>
        <taxon>rosids</taxon>
        <taxon>malvids</taxon>
        <taxon>Malvales</taxon>
        <taxon>Malvaceae</taxon>
        <taxon>Malvoideae</taxon>
        <taxon>Hibiscus</taxon>
    </lineage>
</organism>
<accession>A0ABR2ETA0</accession>
<dbReference type="NCBIfam" id="NF006344">
    <property type="entry name" value="PRK08571.1"/>
    <property type="match status" value="1"/>
</dbReference>
<dbReference type="Gene3D" id="1.10.8.850">
    <property type="entry name" value="Histone-lysine N methyltransferase , C-terminal domain-like"/>
    <property type="match status" value="1"/>
</dbReference>
<dbReference type="PANTHER" id="PTHR46450">
    <property type="entry name" value="INACTIVE HISTONE-LYSINE N-METHYLTRANSFERASE SUVR1-RELATED"/>
    <property type="match status" value="1"/>
</dbReference>
<keyword evidence="4" id="KW-0689">Ribosomal protein</keyword>
<evidence type="ECO:0000256" key="1">
    <source>
        <dbReference type="ARBA" id="ARBA00004286"/>
    </source>
</evidence>
<dbReference type="InterPro" id="IPR043017">
    <property type="entry name" value="WIYLD_dom_sf"/>
</dbReference>
<dbReference type="InterPro" id="IPR001214">
    <property type="entry name" value="SET_dom"/>
</dbReference>
<dbReference type="PROSITE" id="PS50280">
    <property type="entry name" value="SET"/>
    <property type="match status" value="1"/>
</dbReference>
<dbReference type="SUPFAM" id="SSF82199">
    <property type="entry name" value="SET domain"/>
    <property type="match status" value="1"/>
</dbReference>
<protein>
    <recommendedName>
        <fullName evidence="7">SET domain-containing protein</fullName>
    </recommendedName>
</protein>
<comment type="subcellular location">
    <subcellularLocation>
        <location evidence="1">Chromosome</location>
    </subcellularLocation>
</comment>
<evidence type="ECO:0000256" key="2">
    <source>
        <dbReference type="ARBA" id="ARBA00010745"/>
    </source>
</evidence>
<dbReference type="SMART" id="SM01374">
    <property type="entry name" value="Ribosomal_L14"/>
    <property type="match status" value="1"/>
</dbReference>
<evidence type="ECO:0000313" key="9">
    <source>
        <dbReference type="Proteomes" id="UP001472677"/>
    </source>
</evidence>
<dbReference type="Pfam" id="PF00238">
    <property type="entry name" value="Ribosomal_L14"/>
    <property type="match status" value="1"/>
</dbReference>
<dbReference type="CDD" id="cd00337">
    <property type="entry name" value="Ribosomal_uL14"/>
    <property type="match status" value="1"/>
</dbReference>
<evidence type="ECO:0000313" key="8">
    <source>
        <dbReference type="EMBL" id="KAK8565254.1"/>
    </source>
</evidence>
<evidence type="ECO:0000256" key="5">
    <source>
        <dbReference type="ARBA" id="ARBA00023274"/>
    </source>
</evidence>
<feature type="region of interest" description="Disordered" evidence="6">
    <location>
        <begin position="120"/>
        <end position="142"/>
    </location>
</feature>
<dbReference type="SMART" id="SM00468">
    <property type="entry name" value="PreSET"/>
    <property type="match status" value="1"/>
</dbReference>
<dbReference type="Proteomes" id="UP001472677">
    <property type="component" value="Unassembled WGS sequence"/>
</dbReference>
<evidence type="ECO:0000256" key="6">
    <source>
        <dbReference type="SAM" id="MobiDB-lite"/>
    </source>
</evidence>
<dbReference type="Pfam" id="PF00856">
    <property type="entry name" value="SET"/>
    <property type="match status" value="1"/>
</dbReference>
<proteinExistence type="inferred from homology"/>
<dbReference type="PROSITE" id="PS00049">
    <property type="entry name" value="RIBOSOMAL_L14"/>
    <property type="match status" value="1"/>
</dbReference>
<comment type="similarity">
    <text evidence="2">Belongs to the universal ribosomal protein uL14 family.</text>
</comment>
<comment type="caution">
    <text evidence="8">The sequence shown here is derived from an EMBL/GenBank/DDBJ whole genome shotgun (WGS) entry which is preliminary data.</text>
</comment>
<name>A0ABR2ETA0_9ROSI</name>
<feature type="compositionally biased region" description="Pro residues" evidence="6">
    <location>
        <begin position="120"/>
        <end position="129"/>
    </location>
</feature>
<dbReference type="InterPro" id="IPR025776">
    <property type="entry name" value="SUVR4/1/2"/>
</dbReference>
<dbReference type="CDD" id="cd10538">
    <property type="entry name" value="SET_SETDB-like"/>
    <property type="match status" value="1"/>
</dbReference>